<comment type="caution">
    <text evidence="14">The sequence shown here is derived from an EMBL/GenBank/DDBJ whole genome shotgun (WGS) entry which is preliminary data.</text>
</comment>
<accession>A0A1E3M1C0</accession>
<dbReference type="Proteomes" id="UP000094487">
    <property type="component" value="Unassembled WGS sequence"/>
</dbReference>
<evidence type="ECO:0000256" key="6">
    <source>
        <dbReference type="ARBA" id="ARBA00022666"/>
    </source>
</evidence>
<feature type="domain" description="Fe2OG dioxygenase" evidence="13">
    <location>
        <begin position="192"/>
        <end position="293"/>
    </location>
</feature>
<keyword evidence="6" id="KW-0266">Ethylene biosynthesis</keyword>
<dbReference type="InterPro" id="IPR044861">
    <property type="entry name" value="IPNS-like_FE2OG_OXY"/>
</dbReference>
<comment type="similarity">
    <text evidence="11">Belongs to the iron/ascorbate-dependent oxidoreductase family.</text>
</comment>
<dbReference type="EC" id="1.13.12.19" evidence="4"/>
<dbReference type="InterPro" id="IPR005123">
    <property type="entry name" value="Oxoglu/Fe-dep_dioxygenase_dom"/>
</dbReference>
<gene>
    <name evidence="14" type="ORF">BFL28_13125</name>
</gene>
<dbReference type="PANTHER" id="PTHR47990">
    <property type="entry name" value="2-OXOGLUTARATE (2OG) AND FE(II)-DEPENDENT OXYGENASE SUPERFAMILY PROTEIN-RELATED"/>
    <property type="match status" value="1"/>
</dbReference>
<evidence type="ECO:0000259" key="13">
    <source>
        <dbReference type="PROSITE" id="PS51471"/>
    </source>
</evidence>
<protein>
    <recommendedName>
        <fullName evidence="5">2-oxoglutarate-dependent ethylene/succinate-forming enzyme</fullName>
        <ecNumber evidence="4">1.13.12.19</ecNumber>
        <ecNumber evidence="3">1.14.20.7</ecNumber>
    </recommendedName>
    <alternativeName>
        <fullName evidence="7">2-oxoglutarate dioxygenase (ethylene-forming)</fullName>
    </alternativeName>
    <alternativeName>
        <fullName evidence="8">2-oxoglutarate/L-arginine monooxygenase/decarboxylase (succinate-forming)</fullName>
    </alternativeName>
</protein>
<comment type="cofactor">
    <cofactor evidence="1">
        <name>Fe(2+)</name>
        <dbReference type="ChEBI" id="CHEBI:29033"/>
    </cofactor>
</comment>
<dbReference type="PRINTS" id="PR00682">
    <property type="entry name" value="IPNSYNTHASE"/>
</dbReference>
<evidence type="ECO:0000256" key="8">
    <source>
        <dbReference type="ARBA" id="ARBA00031282"/>
    </source>
</evidence>
<evidence type="ECO:0000256" key="9">
    <source>
        <dbReference type="ARBA" id="ARBA00047725"/>
    </source>
</evidence>
<dbReference type="PROSITE" id="PS51471">
    <property type="entry name" value="FE2OG_OXY"/>
    <property type="match status" value="1"/>
</dbReference>
<comment type="catalytic activity">
    <reaction evidence="10">
        <text>L-arginine + 2-oxoglutarate + O2 = guanidine + L-glutamate 5-semialdehyde + succinate + CO2</text>
        <dbReference type="Rhea" id="RHEA:31535"/>
        <dbReference type="ChEBI" id="CHEBI:15379"/>
        <dbReference type="ChEBI" id="CHEBI:16526"/>
        <dbReference type="ChEBI" id="CHEBI:16810"/>
        <dbReference type="ChEBI" id="CHEBI:30031"/>
        <dbReference type="ChEBI" id="CHEBI:30087"/>
        <dbReference type="ChEBI" id="CHEBI:32682"/>
        <dbReference type="ChEBI" id="CHEBI:58066"/>
        <dbReference type="EC" id="1.14.20.7"/>
    </reaction>
</comment>
<comment type="catalytic activity">
    <reaction evidence="9">
        <text>2-oxoglutarate + O2 + 2 H(+) = ethene + 3 CO2 + H2O</text>
        <dbReference type="Rhea" id="RHEA:31523"/>
        <dbReference type="ChEBI" id="CHEBI:15377"/>
        <dbReference type="ChEBI" id="CHEBI:15378"/>
        <dbReference type="ChEBI" id="CHEBI:15379"/>
        <dbReference type="ChEBI" id="CHEBI:16526"/>
        <dbReference type="ChEBI" id="CHEBI:16810"/>
        <dbReference type="ChEBI" id="CHEBI:18153"/>
        <dbReference type="EC" id="1.13.12.19"/>
    </reaction>
</comment>
<dbReference type="EC" id="1.14.20.7" evidence="3"/>
<organism evidence="14 15">
    <name type="scientific">Sphingomonas turrisvirgatae</name>
    <dbReference type="NCBI Taxonomy" id="1888892"/>
    <lineage>
        <taxon>Bacteria</taxon>
        <taxon>Pseudomonadati</taxon>
        <taxon>Pseudomonadota</taxon>
        <taxon>Alphaproteobacteria</taxon>
        <taxon>Sphingomonadales</taxon>
        <taxon>Sphingomonadaceae</taxon>
        <taxon>Sphingomonas</taxon>
    </lineage>
</organism>
<evidence type="ECO:0000256" key="3">
    <source>
        <dbReference type="ARBA" id="ARBA00012293"/>
    </source>
</evidence>
<proteinExistence type="inferred from homology"/>
<dbReference type="InterPro" id="IPR026992">
    <property type="entry name" value="DIOX_N"/>
</dbReference>
<evidence type="ECO:0000313" key="14">
    <source>
        <dbReference type="EMBL" id="ODP38860.1"/>
    </source>
</evidence>
<keyword evidence="11" id="KW-0560">Oxidoreductase</keyword>
<dbReference type="OrthoDB" id="21825at2"/>
<evidence type="ECO:0000256" key="7">
    <source>
        <dbReference type="ARBA" id="ARBA00031011"/>
    </source>
</evidence>
<evidence type="ECO:0000256" key="2">
    <source>
        <dbReference type="ARBA" id="ARBA00004767"/>
    </source>
</evidence>
<dbReference type="GO" id="GO:0102276">
    <property type="term" value="F:2-oxoglutarate oxygenase/decarboxylase (ethylene-forming) activity"/>
    <property type="evidence" value="ECO:0007669"/>
    <property type="project" value="UniProtKB-EC"/>
</dbReference>
<sequence length="352" mass="38121">MNDPRDNTAVPNGNVSPSTPAHLPTVDISRLNGSPQDRALFIAELRRILHEHGFFYLTGHGVPPSLVDGMLAASKQFFALPEAAKLEISMLKSPHFRGYNRAGLEMTGGKQDWREQVDFDCEEAALTIGPDTPAWKRTIGPNLWPSALPEFKSVVLGYQAQMTRVAIDVLKAIALALGQSEDVFAPMYEPMPRQHLKILRYPGRDAAGSEQGVGAHKDGGLITILLQDTVAGLSVQAEDGSWIDAPPVPGTFVVNTGELLELATNGFVRADVHAAAVPPAGVERFSIPFFLGASHENTVPVIDLPPELKKIERGVSTDPHNPIFREVGANHLKARLRSHPDVAALHYPDLSA</sequence>
<evidence type="ECO:0000256" key="12">
    <source>
        <dbReference type="SAM" id="MobiDB-lite"/>
    </source>
</evidence>
<dbReference type="Gene3D" id="2.60.120.330">
    <property type="entry name" value="B-lactam Antibiotic, Isopenicillin N Synthase, Chain"/>
    <property type="match status" value="1"/>
</dbReference>
<dbReference type="SUPFAM" id="SSF51197">
    <property type="entry name" value="Clavaminate synthase-like"/>
    <property type="match status" value="1"/>
</dbReference>
<dbReference type="InterPro" id="IPR050231">
    <property type="entry name" value="Iron_ascorbate_oxido_reductase"/>
</dbReference>
<keyword evidence="11" id="KW-0408">Iron</keyword>
<dbReference type="GO" id="GO:0046872">
    <property type="term" value="F:metal ion binding"/>
    <property type="evidence" value="ECO:0007669"/>
    <property type="project" value="UniProtKB-KW"/>
</dbReference>
<evidence type="ECO:0000256" key="5">
    <source>
        <dbReference type="ARBA" id="ARBA00019045"/>
    </source>
</evidence>
<dbReference type="GO" id="GO:0009693">
    <property type="term" value="P:ethylene biosynthetic process"/>
    <property type="evidence" value="ECO:0007669"/>
    <property type="project" value="UniProtKB-KW"/>
</dbReference>
<dbReference type="InterPro" id="IPR027443">
    <property type="entry name" value="IPNS-like_sf"/>
</dbReference>
<keyword evidence="15" id="KW-1185">Reference proteome</keyword>
<reference evidence="14 15" key="1">
    <citation type="submission" date="2016-08" db="EMBL/GenBank/DDBJ databases">
        <title>Draft genome of the agarase producing Sphingomonas sp. MCT13.</title>
        <authorList>
            <person name="D'Andrea M.M."/>
            <person name="Rossolini G.M."/>
            <person name="Thaller M.C."/>
        </authorList>
    </citation>
    <scope>NUCLEOTIDE SEQUENCE [LARGE SCALE GENOMIC DNA]</scope>
    <source>
        <strain evidence="14 15">MCT13</strain>
    </source>
</reference>
<evidence type="ECO:0000256" key="4">
    <source>
        <dbReference type="ARBA" id="ARBA00012531"/>
    </source>
</evidence>
<comment type="pathway">
    <text evidence="2">Alkene biosynthesis; ethylene biosynthesis via 2-oxoglutarate.</text>
</comment>
<evidence type="ECO:0000313" key="15">
    <source>
        <dbReference type="Proteomes" id="UP000094487"/>
    </source>
</evidence>
<keyword evidence="11" id="KW-0479">Metal-binding</keyword>
<name>A0A1E3M1C0_9SPHN</name>
<feature type="compositionally biased region" description="Polar residues" evidence="12">
    <location>
        <begin position="9"/>
        <end position="19"/>
    </location>
</feature>
<dbReference type="EMBL" id="MDDS01000011">
    <property type="protein sequence ID" value="ODP38860.1"/>
    <property type="molecule type" value="Genomic_DNA"/>
</dbReference>
<evidence type="ECO:0000256" key="10">
    <source>
        <dbReference type="ARBA" id="ARBA00049359"/>
    </source>
</evidence>
<dbReference type="Pfam" id="PF14226">
    <property type="entry name" value="DIOX_N"/>
    <property type="match status" value="1"/>
</dbReference>
<dbReference type="AlphaFoldDB" id="A0A1E3M1C0"/>
<feature type="region of interest" description="Disordered" evidence="12">
    <location>
        <begin position="1"/>
        <end position="22"/>
    </location>
</feature>
<evidence type="ECO:0000256" key="11">
    <source>
        <dbReference type="RuleBase" id="RU003682"/>
    </source>
</evidence>
<evidence type="ECO:0000256" key="1">
    <source>
        <dbReference type="ARBA" id="ARBA00001954"/>
    </source>
</evidence>
<dbReference type="Pfam" id="PF03171">
    <property type="entry name" value="2OG-FeII_Oxy"/>
    <property type="match status" value="1"/>
</dbReference>